<dbReference type="EMBL" id="QYYA01000002">
    <property type="protein sequence ID" value="RJG18156.1"/>
    <property type="molecule type" value="Genomic_DNA"/>
</dbReference>
<dbReference type="Gene3D" id="3.40.50.720">
    <property type="entry name" value="NAD(P)-binding Rossmann-like Domain"/>
    <property type="match status" value="1"/>
</dbReference>
<dbReference type="Pfam" id="PF00106">
    <property type="entry name" value="adh_short"/>
    <property type="match status" value="1"/>
</dbReference>
<dbReference type="OrthoDB" id="4690547at2"/>
<dbReference type="InterPro" id="IPR002347">
    <property type="entry name" value="SDR_fam"/>
</dbReference>
<dbReference type="PANTHER" id="PTHR43391">
    <property type="entry name" value="RETINOL DEHYDROGENASE-RELATED"/>
    <property type="match status" value="1"/>
</dbReference>
<dbReference type="PRINTS" id="PR00080">
    <property type="entry name" value="SDRFAMILY"/>
</dbReference>
<dbReference type="PANTHER" id="PTHR43391:SF14">
    <property type="entry name" value="DEHYDROGENASE_REDUCTASE SDR FAMILY PROTEIN 7-LIKE"/>
    <property type="match status" value="1"/>
</dbReference>
<keyword evidence="3" id="KW-0560">Oxidoreductase</keyword>
<evidence type="ECO:0000313" key="6">
    <source>
        <dbReference type="Proteomes" id="UP000283734"/>
    </source>
</evidence>
<dbReference type="Proteomes" id="UP000283734">
    <property type="component" value="Unassembled WGS sequence"/>
</dbReference>
<dbReference type="SUPFAM" id="SSF51735">
    <property type="entry name" value="NAD(P)-binding Rossmann-fold domains"/>
    <property type="match status" value="1"/>
</dbReference>
<comment type="caution">
    <text evidence="5">The sequence shown here is derived from an EMBL/GenBank/DDBJ whole genome shotgun (WGS) entry which is preliminary data.</text>
</comment>
<dbReference type="FunFam" id="3.40.50.720:FF:000084">
    <property type="entry name" value="Short-chain dehydrogenase reductase"/>
    <property type="match status" value="1"/>
</dbReference>
<keyword evidence="6" id="KW-1185">Reference proteome</keyword>
<dbReference type="AlphaFoldDB" id="A0A418XYQ4"/>
<dbReference type="CDD" id="cd05233">
    <property type="entry name" value="SDR_c"/>
    <property type="match status" value="1"/>
</dbReference>
<evidence type="ECO:0000256" key="3">
    <source>
        <dbReference type="ARBA" id="ARBA00023002"/>
    </source>
</evidence>
<gene>
    <name evidence="5" type="ORF">D4A39_06650</name>
</gene>
<name>A0A418XYQ4_9GAMM</name>
<sequence length="276" mass="30405">MSQTSQRIFITGGASGLGRAMAEAWLREGARVLIGDVNEERAAETLAALKDLPGELAFQYVDVRDTASLNNAREWLEQQWGGLDVLVNNAGVAGAARIDRGDMADWDWIFDINVKGVVRGCKVFVPMMKRQGHGHIVNIASLAGLLNAPVMGSYNVTKAGVISLSETLRFELAPFGIHTTVVCPGFFRTNLHESMRSPEPGMIETVDKLLASNELTADQIANMIKQAVANQQFFLLPHKSGRRAYFFKRFVPAIFNRMMLKGAEGLRRKLEKAENA</sequence>
<evidence type="ECO:0000256" key="4">
    <source>
        <dbReference type="RuleBase" id="RU000363"/>
    </source>
</evidence>
<dbReference type="RefSeq" id="WP_022984836.1">
    <property type="nucleotide sequence ID" value="NZ_CAXGPP010000010.1"/>
</dbReference>
<dbReference type="PROSITE" id="PS00061">
    <property type="entry name" value="ADH_SHORT"/>
    <property type="match status" value="1"/>
</dbReference>
<organism evidence="5 6">
    <name type="scientific">Alcanivorax profundi</name>
    <dbReference type="NCBI Taxonomy" id="2338368"/>
    <lineage>
        <taxon>Bacteria</taxon>
        <taxon>Pseudomonadati</taxon>
        <taxon>Pseudomonadota</taxon>
        <taxon>Gammaproteobacteria</taxon>
        <taxon>Oceanospirillales</taxon>
        <taxon>Alcanivoracaceae</taxon>
        <taxon>Alcanivorax</taxon>
    </lineage>
</organism>
<protein>
    <submittedName>
        <fullName evidence="5">SDR family oxidoreductase</fullName>
    </submittedName>
</protein>
<proteinExistence type="inferred from homology"/>
<dbReference type="GO" id="GO:0016491">
    <property type="term" value="F:oxidoreductase activity"/>
    <property type="evidence" value="ECO:0007669"/>
    <property type="project" value="UniProtKB-KW"/>
</dbReference>
<comment type="similarity">
    <text evidence="1 4">Belongs to the short-chain dehydrogenases/reductases (SDR) family.</text>
</comment>
<dbReference type="InterPro" id="IPR036291">
    <property type="entry name" value="NAD(P)-bd_dom_sf"/>
</dbReference>
<evidence type="ECO:0000256" key="2">
    <source>
        <dbReference type="ARBA" id="ARBA00022857"/>
    </source>
</evidence>
<evidence type="ECO:0000256" key="1">
    <source>
        <dbReference type="ARBA" id="ARBA00006484"/>
    </source>
</evidence>
<dbReference type="InterPro" id="IPR020904">
    <property type="entry name" value="Sc_DH/Rdtase_CS"/>
</dbReference>
<dbReference type="PRINTS" id="PR00081">
    <property type="entry name" value="GDHRDH"/>
</dbReference>
<keyword evidence="2" id="KW-0521">NADP</keyword>
<dbReference type="NCBIfam" id="NF004196">
    <property type="entry name" value="PRK05650.1"/>
    <property type="match status" value="1"/>
</dbReference>
<reference evidence="5 6" key="1">
    <citation type="submission" date="2018-09" db="EMBL/GenBank/DDBJ databases">
        <title>Alcanivorax profundi sp. nov., isolated from 1000 m-depth seawater of the Mariana Trench.</title>
        <authorList>
            <person name="Liu J."/>
        </authorList>
    </citation>
    <scope>NUCLEOTIDE SEQUENCE [LARGE SCALE GENOMIC DNA]</scope>
    <source>
        <strain evidence="5 6">MTEO17</strain>
    </source>
</reference>
<evidence type="ECO:0000313" key="5">
    <source>
        <dbReference type="EMBL" id="RJG18156.1"/>
    </source>
</evidence>
<accession>A0A418XYQ4</accession>